<keyword evidence="1" id="KW-0812">Transmembrane</keyword>
<evidence type="ECO:0000256" key="1">
    <source>
        <dbReference type="SAM" id="Phobius"/>
    </source>
</evidence>
<feature type="transmembrane region" description="Helical" evidence="1">
    <location>
        <begin position="6"/>
        <end position="31"/>
    </location>
</feature>
<accession>A0A6J6A115</accession>
<sequence length="74" mass="7947">MDNETIILLVGGFSVVFGVAAWIGLMAAPAWQSYGPVWQRLAGVFLSLYAVAAFMVVGVALGALVIWFWDRVSA</sequence>
<keyword evidence="1" id="KW-0472">Membrane</keyword>
<keyword evidence="1" id="KW-1133">Transmembrane helix</keyword>
<gene>
    <name evidence="2" type="ORF">UFOPK3522_01704</name>
</gene>
<feature type="transmembrane region" description="Helical" evidence="1">
    <location>
        <begin position="43"/>
        <end position="69"/>
    </location>
</feature>
<name>A0A6J6A115_9ZZZZ</name>
<proteinExistence type="predicted"/>
<reference evidence="2" key="1">
    <citation type="submission" date="2020-05" db="EMBL/GenBank/DDBJ databases">
        <authorList>
            <person name="Chiriac C."/>
            <person name="Salcher M."/>
            <person name="Ghai R."/>
            <person name="Kavagutti S V."/>
        </authorList>
    </citation>
    <scope>NUCLEOTIDE SEQUENCE</scope>
</reference>
<evidence type="ECO:0000313" key="2">
    <source>
        <dbReference type="EMBL" id="CAB4347478.1"/>
    </source>
</evidence>
<organism evidence="2">
    <name type="scientific">freshwater metagenome</name>
    <dbReference type="NCBI Taxonomy" id="449393"/>
    <lineage>
        <taxon>unclassified sequences</taxon>
        <taxon>metagenomes</taxon>
        <taxon>ecological metagenomes</taxon>
    </lineage>
</organism>
<dbReference type="EMBL" id="CAESAO010000223">
    <property type="protein sequence ID" value="CAB4347478.1"/>
    <property type="molecule type" value="Genomic_DNA"/>
</dbReference>
<protein>
    <submittedName>
        <fullName evidence="2">Unannotated protein</fullName>
    </submittedName>
</protein>
<dbReference type="AlphaFoldDB" id="A0A6J6A115"/>